<dbReference type="Proteomes" id="UP001628156">
    <property type="component" value="Unassembled WGS sequence"/>
</dbReference>
<dbReference type="InterPro" id="IPR001895">
    <property type="entry name" value="RASGEF_cat_dom"/>
</dbReference>
<protein>
    <recommendedName>
        <fullName evidence="3">Ras-GEF domain-containing protein</fullName>
    </recommendedName>
</protein>
<evidence type="ECO:0000259" key="3">
    <source>
        <dbReference type="Pfam" id="PF00617"/>
    </source>
</evidence>
<gene>
    <name evidence="4" type="ORF">ENUP19_0240G0015</name>
</gene>
<evidence type="ECO:0000313" key="4">
    <source>
        <dbReference type="EMBL" id="GAB1225020.1"/>
    </source>
</evidence>
<dbReference type="InterPro" id="IPR008937">
    <property type="entry name" value="Ras-like_GEF"/>
</dbReference>
<dbReference type="PANTHER" id="PTHR23113:SF99">
    <property type="entry name" value="RASGEF DOMAIN-CONTAINING PROTEIN"/>
    <property type="match status" value="1"/>
</dbReference>
<keyword evidence="1" id="KW-0344">Guanine-nucleotide releasing factor</keyword>
<dbReference type="PANTHER" id="PTHR23113">
    <property type="entry name" value="GUANINE NUCLEOTIDE EXCHANGE FACTOR"/>
    <property type="match status" value="1"/>
</dbReference>
<feature type="region of interest" description="Disordered" evidence="2">
    <location>
        <begin position="335"/>
        <end position="359"/>
    </location>
</feature>
<dbReference type="InterPro" id="IPR036964">
    <property type="entry name" value="RASGEF_cat_dom_sf"/>
</dbReference>
<feature type="domain" description="Ras-GEF" evidence="3">
    <location>
        <begin position="380"/>
        <end position="541"/>
    </location>
</feature>
<organism evidence="4 5">
    <name type="scientific">Entamoeba nuttalli</name>
    <dbReference type="NCBI Taxonomy" id="412467"/>
    <lineage>
        <taxon>Eukaryota</taxon>
        <taxon>Amoebozoa</taxon>
        <taxon>Evosea</taxon>
        <taxon>Archamoebae</taxon>
        <taxon>Mastigamoebida</taxon>
        <taxon>Entamoebidae</taxon>
        <taxon>Entamoeba</taxon>
    </lineage>
</organism>
<name>A0ABQ0DQ75_9EUKA</name>
<dbReference type="Gene3D" id="1.10.840.10">
    <property type="entry name" value="Ras guanine-nucleotide exchange factors catalytic domain"/>
    <property type="match status" value="1"/>
</dbReference>
<dbReference type="InterPro" id="IPR023578">
    <property type="entry name" value="Ras_GEF_dom_sf"/>
</dbReference>
<dbReference type="Pfam" id="PF00617">
    <property type="entry name" value="RasGEF"/>
    <property type="match status" value="1"/>
</dbReference>
<dbReference type="SUPFAM" id="SSF48366">
    <property type="entry name" value="Ras GEF"/>
    <property type="match status" value="1"/>
</dbReference>
<evidence type="ECO:0000256" key="1">
    <source>
        <dbReference type="ARBA" id="ARBA00022658"/>
    </source>
</evidence>
<evidence type="ECO:0000256" key="2">
    <source>
        <dbReference type="SAM" id="MobiDB-lite"/>
    </source>
</evidence>
<accession>A0ABQ0DQ75</accession>
<reference evidence="4 5" key="1">
    <citation type="journal article" date="2019" name="PLoS Negl. Trop. Dis.">
        <title>Whole genome sequencing of Entamoeba nuttalli reveals mammalian host-related molecular signatures and a novel octapeptide-repeat surface protein.</title>
        <authorList>
            <person name="Tanaka M."/>
            <person name="Makiuchi T."/>
            <person name="Komiyama T."/>
            <person name="Shiina T."/>
            <person name="Osaki K."/>
            <person name="Tachibana H."/>
        </authorList>
    </citation>
    <scope>NUCLEOTIDE SEQUENCE [LARGE SCALE GENOMIC DNA]</scope>
    <source>
        <strain evidence="4 5">P19-061405</strain>
    </source>
</reference>
<keyword evidence="5" id="KW-1185">Reference proteome</keyword>
<evidence type="ECO:0000313" key="5">
    <source>
        <dbReference type="Proteomes" id="UP001628156"/>
    </source>
</evidence>
<comment type="caution">
    <text evidence="4">The sequence shown here is derived from an EMBL/GenBank/DDBJ whole genome shotgun (WGS) entry which is preliminary data.</text>
</comment>
<proteinExistence type="predicted"/>
<dbReference type="EMBL" id="BAAFRS010000240">
    <property type="protein sequence ID" value="GAB1225020.1"/>
    <property type="molecule type" value="Genomic_DNA"/>
</dbReference>
<sequence length="575" mass="67215">MSNQPCVIQPSPIPSKKRVSFAKKLEGIAETCIRELSPHSPRSIRPGFLSSRTSFTPKKPRTGFICSTSAFGQTMENIITEESYQPEQLIKEFKNHSYQLISNLDYIFVKQRRVALFHLEPEKRRILQKFCSDILKNKITKEQLLILTFSDENIHDDNCKAFLDDIIQNQSTLFQLEGDPLFDSDGRIVECSSEELWSLALDPFLPDYLTSIFVYVAPLFTTLEFIVDHLQIEQMYCDNNPRLDEERLKKLQKIRDIALSAPRCYTKIPAKIQKQMTEIFTTNNTPRVLVNEIRGALRLPSLPEKMSALEEFATVRSNSLYSSRRSYKLRRGMATSLRLSETGPHPKQEEEEEEKGTPSIQITQQYEDTFFLFKEKSSVIARQLALFDQKLIKRVEKYDLAKEQVDKCKSVQQYVENLQRIEEFFLDITKDKKSLEKVIKLGCCCSDINEMNMAHLIFSVLVRRSIDLSEQFKSLRKERKEEYNKLYSLFSIDKNNAIYRNRLKIIPPTEARIIVFSLWMKDMISLQEINVHLGDHLNINRLRLSAMKINEFIICQNEAFMYEENEEIQNYFMSL</sequence>